<name>A0A857MGV6_9ACTN</name>
<organism evidence="1">
    <name type="scientific">Gordonia amarae</name>
    <dbReference type="NCBI Taxonomy" id="36821"/>
    <lineage>
        <taxon>Bacteria</taxon>
        <taxon>Bacillati</taxon>
        <taxon>Actinomycetota</taxon>
        <taxon>Actinomycetes</taxon>
        <taxon>Mycobacteriales</taxon>
        <taxon>Gordoniaceae</taxon>
        <taxon>Gordonia</taxon>
    </lineage>
</organism>
<dbReference type="EMBL" id="CP045810">
    <property type="protein sequence ID" value="QHN38717.1"/>
    <property type="molecule type" value="Genomic_DNA"/>
</dbReference>
<sequence length="191" mass="18561">MLEDVKRERGDVLPVRAAIALAVPALGVTAHGSAGGGSASASDLVLLSGVGAVAAIAAAPSHRNAADAVRRPLSAMLRLAVVLSTAQVAAHLLLAAGTHPMPAHASGLSWSMLAAHAAATGLTAVAIAVAAQLAQVVGAVLVAVRRLVAGQSTPQRVARVATGTARRLSSAVLSGAGGVRGPPGMVAAPSL</sequence>
<gene>
    <name evidence="1" type="ORF">GII30_05555</name>
</gene>
<reference evidence="1" key="1">
    <citation type="journal article" date="2021" name="Nat. Microbiol.">
        <title>Cocultivation of an ultrasmall environmental parasitic bacterium with lytic ability against bacteria associated with wastewater foams.</title>
        <authorList>
            <person name="Batinovic S."/>
            <person name="Rose J.J.A."/>
            <person name="Ratcliffe J."/>
            <person name="Seviour R.J."/>
            <person name="Petrovski S."/>
        </authorList>
    </citation>
    <scope>NUCLEOTIDE SEQUENCE</scope>
    <source>
        <strain evidence="1">CON44</strain>
    </source>
</reference>
<proteinExistence type="predicted"/>
<dbReference type="RefSeq" id="WP_005190881.1">
    <property type="nucleotide sequence ID" value="NZ_CP045804.1"/>
</dbReference>
<protein>
    <submittedName>
        <fullName evidence="1">Uncharacterized protein</fullName>
    </submittedName>
</protein>
<accession>A0A857MGV6</accession>
<dbReference type="AlphaFoldDB" id="A0A857MGV6"/>
<evidence type="ECO:0000313" key="1">
    <source>
        <dbReference type="EMBL" id="QHN38717.1"/>
    </source>
</evidence>